<evidence type="ECO:0000256" key="2">
    <source>
        <dbReference type="SAM" id="Phobius"/>
    </source>
</evidence>
<dbReference type="CDD" id="cd00077">
    <property type="entry name" value="HDc"/>
    <property type="match status" value="1"/>
</dbReference>
<gene>
    <name evidence="4" type="ordered locus">Fnod_1236</name>
</gene>
<dbReference type="RefSeq" id="WP_011994393.1">
    <property type="nucleotide sequence ID" value="NC_009718.1"/>
</dbReference>
<dbReference type="AlphaFoldDB" id="A7HMF0"/>
<dbReference type="SUPFAM" id="SSF109604">
    <property type="entry name" value="HD-domain/PDEase-like"/>
    <property type="match status" value="1"/>
</dbReference>
<proteinExistence type="predicted"/>
<evidence type="ECO:0000313" key="5">
    <source>
        <dbReference type="Proteomes" id="UP000002415"/>
    </source>
</evidence>
<sequence>MLSSQKITKVIMKRNVTIALIVSIAFAVVFLVWLGNYISKESFKTHETLSKSFQNIVDTLSNLILLNEEEIEMHINSSLALAKQLLENGNYSNINEIKKIYQFSLSKKFVDIDVVISNKEGSIIAATGYYSNFSFLNFKPIETKISNADITEQYPKLLSFVGSTRRLALHTWVKFKDNFIVFAFYLNPEFYEKPIEAFTTNKIGNIKDIAIYVNDKTRLDTSQTSLDNKISEVYSEKEIHQFLKVTFYKKFILSKYDTITTPLYLRITMEYFNYLYISLLFILVFVGTMLIFTYTSSKSSVDPFIKDLEKLDTAVREIGNTGILPPAGNFVLAESQEFYETLSAILQELSATMEELEATNEELERAYNDIAKKSEEFKNLLLNISERLAIIAEGYDENTGQHIFRVKLLSGFLAEKLGLDEETVEKVKMFASLHDIGKIFVPKEILQKPGKLTAEEWEIMRQHTIYAKRILDVPGFESALNIALYHHENYDGTGYPFGLKEKEIPMDAHIVKLVDVYDALRSSRPYKKGFTHEEAMNIILNGDGRTSPEHFDSKLLEVFEEYEADINRLWESIK</sequence>
<dbReference type="Pfam" id="PF13487">
    <property type="entry name" value="HD_5"/>
    <property type="match status" value="1"/>
</dbReference>
<reference evidence="4 5" key="1">
    <citation type="submission" date="2007-07" db="EMBL/GenBank/DDBJ databases">
        <title>Complete sequence of Fervidobacterium nodosum Rt17-B1.</title>
        <authorList>
            <consortium name="US DOE Joint Genome Institute"/>
            <person name="Copeland A."/>
            <person name="Lucas S."/>
            <person name="Lapidus A."/>
            <person name="Barry K."/>
            <person name="Glavina del Rio T."/>
            <person name="Dalin E."/>
            <person name="Tice H."/>
            <person name="Pitluck S."/>
            <person name="Saunders E."/>
            <person name="Brettin T."/>
            <person name="Bruce D."/>
            <person name="Detter J.C."/>
            <person name="Han C."/>
            <person name="Schmutz J."/>
            <person name="Larimer F."/>
            <person name="Land M."/>
            <person name="Hauser L."/>
            <person name="Kyrpides N."/>
            <person name="Mikhailova N."/>
            <person name="Nelson K."/>
            <person name="Gogarten J.P."/>
            <person name="Noll K."/>
            <person name="Richardson P."/>
        </authorList>
    </citation>
    <scope>NUCLEOTIDE SEQUENCE [LARGE SCALE GENOMIC DNA]</scope>
    <source>
        <strain evidence="5">ATCC 35602 / DSM 5306 / Rt17-B1</strain>
    </source>
</reference>
<dbReference type="EMBL" id="CP000771">
    <property type="protein sequence ID" value="ABS61083.1"/>
    <property type="molecule type" value="Genomic_DNA"/>
</dbReference>
<organism evidence="4 5">
    <name type="scientific">Fervidobacterium nodosum (strain ATCC 35602 / DSM 5306 / Rt17-B1)</name>
    <dbReference type="NCBI Taxonomy" id="381764"/>
    <lineage>
        <taxon>Bacteria</taxon>
        <taxon>Thermotogati</taxon>
        <taxon>Thermotogota</taxon>
        <taxon>Thermotogae</taxon>
        <taxon>Thermotogales</taxon>
        <taxon>Fervidobacteriaceae</taxon>
        <taxon>Fervidobacterium</taxon>
    </lineage>
</organism>
<dbReference type="InterPro" id="IPR052020">
    <property type="entry name" value="Cyclic_di-GMP/3'3'-cGAMP_PDE"/>
</dbReference>
<dbReference type="GO" id="GO:0016787">
    <property type="term" value="F:hydrolase activity"/>
    <property type="evidence" value="ECO:0007669"/>
    <property type="project" value="UniProtKB-KW"/>
</dbReference>
<dbReference type="eggNOG" id="COG3437">
    <property type="taxonomic scope" value="Bacteria"/>
</dbReference>
<dbReference type="InterPro" id="IPR037522">
    <property type="entry name" value="HD_GYP_dom"/>
</dbReference>
<dbReference type="PROSITE" id="PS51832">
    <property type="entry name" value="HD_GYP"/>
    <property type="match status" value="1"/>
</dbReference>
<dbReference type="OrthoDB" id="38880at2"/>
<dbReference type="SMART" id="SM00471">
    <property type="entry name" value="HDc"/>
    <property type="match status" value="1"/>
</dbReference>
<dbReference type="Gene3D" id="1.10.3210.10">
    <property type="entry name" value="Hypothetical protein af1432"/>
    <property type="match status" value="1"/>
</dbReference>
<dbReference type="STRING" id="381764.Fnod_1236"/>
<dbReference type="PANTHER" id="PTHR45228">
    <property type="entry name" value="CYCLIC DI-GMP PHOSPHODIESTERASE TM_0186-RELATED"/>
    <property type="match status" value="1"/>
</dbReference>
<feature type="transmembrane region" description="Helical" evidence="2">
    <location>
        <begin position="274"/>
        <end position="294"/>
    </location>
</feature>
<evidence type="ECO:0000256" key="1">
    <source>
        <dbReference type="SAM" id="Coils"/>
    </source>
</evidence>
<keyword evidence="2" id="KW-0812">Transmembrane</keyword>
<dbReference type="PANTHER" id="PTHR45228:SF8">
    <property type="entry name" value="TWO-COMPONENT RESPONSE REGULATOR-RELATED"/>
    <property type="match status" value="1"/>
</dbReference>
<keyword evidence="1" id="KW-0175">Coiled coil</keyword>
<accession>A7HMF0</accession>
<dbReference type="Proteomes" id="UP000002415">
    <property type="component" value="Chromosome"/>
</dbReference>
<dbReference type="HOGENOM" id="CLU_033052_0_0_0"/>
<keyword evidence="2" id="KW-1133">Transmembrane helix</keyword>
<feature type="coiled-coil region" evidence="1">
    <location>
        <begin position="339"/>
        <end position="383"/>
    </location>
</feature>
<dbReference type="InterPro" id="IPR003607">
    <property type="entry name" value="HD/PDEase_dom"/>
</dbReference>
<evidence type="ECO:0000259" key="3">
    <source>
        <dbReference type="PROSITE" id="PS51832"/>
    </source>
</evidence>
<keyword evidence="5" id="KW-1185">Reference proteome</keyword>
<reference evidence="4 5" key="2">
    <citation type="journal article" date="2009" name="Proc. Natl. Acad. Sci. U.S.A.">
        <title>On the chimeric nature, thermophilic origin, and phylogenetic placement of the Thermotogales.</title>
        <authorList>
            <person name="Zhaxybayeva O."/>
            <person name="Swithers K.S."/>
            <person name="Lapierre P."/>
            <person name="Fournier G.P."/>
            <person name="Bickhart D.M."/>
            <person name="DeBoy R.T."/>
            <person name="Nelson K.E."/>
            <person name="Nesbo C.L."/>
            <person name="Doolittle W.F."/>
            <person name="Gogarten J.P."/>
            <person name="Noll K.M."/>
        </authorList>
    </citation>
    <scope>NUCLEOTIDE SEQUENCE [LARGE SCALE GENOMIC DNA]</scope>
    <source>
        <strain evidence="5">ATCC 35602 / DSM 5306 / Rt17-B1</strain>
    </source>
</reference>
<protein>
    <submittedName>
        <fullName evidence="4">Metal dependent phosphohydrolase</fullName>
    </submittedName>
</protein>
<feature type="transmembrane region" description="Helical" evidence="2">
    <location>
        <begin position="16"/>
        <end position="34"/>
    </location>
</feature>
<dbReference type="KEGG" id="fno:Fnod_1236"/>
<evidence type="ECO:0000313" key="4">
    <source>
        <dbReference type="EMBL" id="ABS61083.1"/>
    </source>
</evidence>
<feature type="domain" description="HD-GYP" evidence="3">
    <location>
        <begin position="377"/>
        <end position="574"/>
    </location>
</feature>
<keyword evidence="2" id="KW-0472">Membrane</keyword>
<keyword evidence="4" id="KW-0378">Hydrolase</keyword>
<name>A7HMF0_FERNB</name>